<dbReference type="InterPro" id="IPR005789">
    <property type="entry name" value="Thr_deHydtase_catblc"/>
</dbReference>
<dbReference type="InterPro" id="IPR045865">
    <property type="entry name" value="ACT-like_dom_sf"/>
</dbReference>
<dbReference type="InterPro" id="IPR050147">
    <property type="entry name" value="Ser/Thr_Dehydratase"/>
</dbReference>
<evidence type="ECO:0000256" key="2">
    <source>
        <dbReference type="ARBA" id="ARBA00010869"/>
    </source>
</evidence>
<dbReference type="PANTHER" id="PTHR48078:SF6">
    <property type="entry name" value="L-THREONINE DEHYDRATASE CATABOLIC TDCB"/>
    <property type="match status" value="1"/>
</dbReference>
<evidence type="ECO:0000313" key="8">
    <source>
        <dbReference type="Proteomes" id="UP000199598"/>
    </source>
</evidence>
<keyword evidence="4" id="KW-0456">Lyase</keyword>
<dbReference type="EMBL" id="FOSK01000008">
    <property type="protein sequence ID" value="SFK70185.1"/>
    <property type="molecule type" value="Genomic_DNA"/>
</dbReference>
<gene>
    <name evidence="7" type="ORF">SAMN04488518_10854</name>
</gene>
<dbReference type="NCBIfam" id="TIGR01127">
    <property type="entry name" value="ilvA_1Cterm"/>
    <property type="match status" value="1"/>
</dbReference>
<name>A0A1I4BN80_9HYPH</name>
<dbReference type="PANTHER" id="PTHR48078">
    <property type="entry name" value="THREONINE DEHYDRATASE, MITOCHONDRIAL-RELATED"/>
    <property type="match status" value="1"/>
</dbReference>
<evidence type="ECO:0000313" key="7">
    <source>
        <dbReference type="EMBL" id="SFK70185.1"/>
    </source>
</evidence>
<accession>A0A1I4BN80</accession>
<comment type="similarity">
    <text evidence="2">Belongs to the serine/threonine dehydratase family.</text>
</comment>
<dbReference type="Gene3D" id="3.40.50.1100">
    <property type="match status" value="2"/>
</dbReference>
<dbReference type="Pfam" id="PF00291">
    <property type="entry name" value="PALP"/>
    <property type="match status" value="1"/>
</dbReference>
<dbReference type="NCBIfam" id="NF005600">
    <property type="entry name" value="PRK07334.1"/>
    <property type="match status" value="1"/>
</dbReference>
<feature type="domain" description="ACT" evidence="6">
    <location>
        <begin position="332"/>
        <end position="410"/>
    </location>
</feature>
<comment type="caution">
    <text evidence="7">The sequence shown here is derived from an EMBL/GenBank/DDBJ whole genome shotgun (WGS) entry which is preliminary data.</text>
</comment>
<dbReference type="CDD" id="cd04886">
    <property type="entry name" value="ACT_ThrD-II-like"/>
    <property type="match status" value="1"/>
</dbReference>
<dbReference type="InterPro" id="IPR044561">
    <property type="entry name" value="ACT_ThrD-II-like"/>
</dbReference>
<evidence type="ECO:0000259" key="6">
    <source>
        <dbReference type="PROSITE" id="PS51671"/>
    </source>
</evidence>
<evidence type="ECO:0000256" key="5">
    <source>
        <dbReference type="ARBA" id="ARBA00049406"/>
    </source>
</evidence>
<evidence type="ECO:0000256" key="4">
    <source>
        <dbReference type="ARBA" id="ARBA00023239"/>
    </source>
</evidence>
<dbReference type="InterPro" id="IPR036052">
    <property type="entry name" value="TrpB-like_PALP_sf"/>
</dbReference>
<comment type="cofactor">
    <cofactor evidence="1">
        <name>pyridoxal 5'-phosphate</name>
        <dbReference type="ChEBI" id="CHEBI:597326"/>
    </cofactor>
</comment>
<organism evidence="7 8">
    <name type="scientific">Pseudovibrio ascidiaceicola</name>
    <dbReference type="NCBI Taxonomy" id="285279"/>
    <lineage>
        <taxon>Bacteria</taxon>
        <taxon>Pseudomonadati</taxon>
        <taxon>Pseudomonadota</taxon>
        <taxon>Alphaproteobacteria</taxon>
        <taxon>Hyphomicrobiales</taxon>
        <taxon>Stappiaceae</taxon>
        <taxon>Pseudovibrio</taxon>
    </lineage>
</organism>
<evidence type="ECO:0000256" key="1">
    <source>
        <dbReference type="ARBA" id="ARBA00001933"/>
    </source>
</evidence>
<dbReference type="InterPro" id="IPR002912">
    <property type="entry name" value="ACT_dom"/>
</dbReference>
<evidence type="ECO:0000256" key="3">
    <source>
        <dbReference type="ARBA" id="ARBA00022898"/>
    </source>
</evidence>
<protein>
    <submittedName>
        <fullName evidence="7">Threonine dehydratase</fullName>
    </submittedName>
</protein>
<sequence>MPKVASPLLTLSKIEEAANNIKGAVISTPLLPAAQLDAITGATVFVKYENMQATNAFKERGALNKLLHLTEEEKSRGVIAMSAGNHAQAVALHAQRLGIPALIVMPNGTPYVKVEATKAYGAKVVLAGETVDDAKKEADRLSEEHGYIWVHPFDDLEVIAGQGTIALEMLKDQPDLNTLIVPVGGGGMISGIAVAAKAIKPDIEIIGVESELYPSMYAALRNQPMECGGNSLAEGIAVKVPGTYTQQLAKQYVDDILLVSESQIEEAINIFLTRLKTVAEGAGAAGLAAMCAHPERFKGKKVGLVLCGGNINPRLLASIALRQLVRLGNIIHIRCNIPDRPGILGEISTTIGQLGGNILEVSHHRLFLDVSVKGATLDVAIETRDNQHAKEIIAALEAGDIHVSHLSSGEMRF</sequence>
<reference evidence="7 8" key="1">
    <citation type="submission" date="2016-10" db="EMBL/GenBank/DDBJ databases">
        <authorList>
            <person name="Varghese N."/>
            <person name="Submissions S."/>
        </authorList>
    </citation>
    <scope>NUCLEOTIDE SEQUENCE [LARGE SCALE GENOMIC DNA]</scope>
    <source>
        <strain evidence="7 8">DSM 16392</strain>
    </source>
</reference>
<dbReference type="RefSeq" id="WP_093520840.1">
    <property type="nucleotide sequence ID" value="NZ_FOSK01000008.1"/>
</dbReference>
<comment type="catalytic activity">
    <reaction evidence="5">
        <text>L-serine = pyruvate + NH4(+)</text>
        <dbReference type="Rhea" id="RHEA:19169"/>
        <dbReference type="ChEBI" id="CHEBI:15361"/>
        <dbReference type="ChEBI" id="CHEBI:28938"/>
        <dbReference type="ChEBI" id="CHEBI:33384"/>
        <dbReference type="EC" id="4.3.1.17"/>
    </reaction>
</comment>
<dbReference type="PROSITE" id="PS51671">
    <property type="entry name" value="ACT"/>
    <property type="match status" value="1"/>
</dbReference>
<dbReference type="Pfam" id="PF01842">
    <property type="entry name" value="ACT"/>
    <property type="match status" value="1"/>
</dbReference>
<dbReference type="SUPFAM" id="SSF55021">
    <property type="entry name" value="ACT-like"/>
    <property type="match status" value="1"/>
</dbReference>
<dbReference type="Proteomes" id="UP000199598">
    <property type="component" value="Unassembled WGS sequence"/>
</dbReference>
<dbReference type="SUPFAM" id="SSF53686">
    <property type="entry name" value="Tryptophan synthase beta subunit-like PLP-dependent enzymes"/>
    <property type="match status" value="1"/>
</dbReference>
<keyword evidence="3" id="KW-0663">Pyridoxal phosphate</keyword>
<dbReference type="InterPro" id="IPR001926">
    <property type="entry name" value="TrpB-like_PALP"/>
</dbReference>
<dbReference type="Gene3D" id="3.30.70.260">
    <property type="match status" value="1"/>
</dbReference>
<keyword evidence="8" id="KW-1185">Reference proteome</keyword>
<dbReference type="CDD" id="cd01562">
    <property type="entry name" value="Thr-dehyd"/>
    <property type="match status" value="1"/>
</dbReference>
<proteinExistence type="inferred from homology"/>